<keyword evidence="1" id="KW-0732">Signal</keyword>
<sequence length="420" mass="46683">MTLPDLARLTNIRRLAAVAFALVLTTFANSSARTDGFDTSVTEESRFYRLNASYMHGDNKVDFDIVVGCSIRVTTYMGNGSSVDVDRFPGNYTIATADGGALMQLVPEACDGSTTSNGKIPKDLLPGILWFESKDDLSLGTGYLSEAAFENPRSRLKFLGASIEPATRADWEAFRPKLAQSLIDPAAFTGNGTVPTETEVKANLWNKAKLAQWTRNSMECYGFARYHIEGQDSHKFLDRLRPKDKPRFWTVRDDDAMEFGAYFVRPDSKNIPGRLNGHFMEDYRRGFGPKAAAGFPTRAQGGMILSHVYGRMASDLFPMKADDGVPWARPEAGQETTTLYRDLDYAGGENRGFAYCYSFYAGWGPVGALHLPGYGHRKKITRIDGVEVEPDPNAHLPGAVPVWIVEDTDYLYISFHYNIH</sequence>
<dbReference type="RefSeq" id="WP_379962335.1">
    <property type="nucleotide sequence ID" value="NZ_JAUYVI010000018.1"/>
</dbReference>
<evidence type="ECO:0000313" key="3">
    <source>
        <dbReference type="Proteomes" id="UP001230156"/>
    </source>
</evidence>
<evidence type="ECO:0000256" key="1">
    <source>
        <dbReference type="SAM" id="SignalP"/>
    </source>
</evidence>
<name>A0ABU0YVG2_9PROT</name>
<dbReference type="Proteomes" id="UP001230156">
    <property type="component" value="Unassembled WGS sequence"/>
</dbReference>
<keyword evidence="3" id="KW-1185">Reference proteome</keyword>
<proteinExistence type="predicted"/>
<feature type="signal peptide" evidence="1">
    <location>
        <begin position="1"/>
        <end position="30"/>
    </location>
</feature>
<dbReference type="EMBL" id="JAUYVI010000018">
    <property type="protein sequence ID" value="MDQ7251717.1"/>
    <property type="molecule type" value="Genomic_DNA"/>
</dbReference>
<gene>
    <name evidence="2" type="ORF">Q8A70_28780</name>
</gene>
<protein>
    <submittedName>
        <fullName evidence="2">Uncharacterized protein</fullName>
    </submittedName>
</protein>
<reference evidence="3" key="1">
    <citation type="submission" date="2023-08" db="EMBL/GenBank/DDBJ databases">
        <title>Rhodospirillaceae gen. nov., a novel taxon isolated from the Yangtze River Yuezi River estuary sludge.</title>
        <authorList>
            <person name="Ruan L."/>
        </authorList>
    </citation>
    <scope>NUCLEOTIDE SEQUENCE [LARGE SCALE GENOMIC DNA]</scope>
    <source>
        <strain evidence="3">R-7</strain>
    </source>
</reference>
<comment type="caution">
    <text evidence="2">The sequence shown here is derived from an EMBL/GenBank/DDBJ whole genome shotgun (WGS) entry which is preliminary data.</text>
</comment>
<feature type="chain" id="PRO_5045920037" evidence="1">
    <location>
        <begin position="31"/>
        <end position="420"/>
    </location>
</feature>
<organism evidence="2 3">
    <name type="scientific">Dongia sedimenti</name>
    <dbReference type="NCBI Taxonomy" id="3064282"/>
    <lineage>
        <taxon>Bacteria</taxon>
        <taxon>Pseudomonadati</taxon>
        <taxon>Pseudomonadota</taxon>
        <taxon>Alphaproteobacteria</taxon>
        <taxon>Rhodospirillales</taxon>
        <taxon>Dongiaceae</taxon>
        <taxon>Dongia</taxon>
    </lineage>
</organism>
<accession>A0ABU0YVG2</accession>
<evidence type="ECO:0000313" key="2">
    <source>
        <dbReference type="EMBL" id="MDQ7251717.1"/>
    </source>
</evidence>